<evidence type="ECO:0000256" key="9">
    <source>
        <dbReference type="RuleBase" id="RU004016"/>
    </source>
</evidence>
<name>A0A1B3WE75_9FIRM</name>
<dbReference type="GO" id="GO:0006508">
    <property type="term" value="P:proteolysis"/>
    <property type="evidence" value="ECO:0007669"/>
    <property type="project" value="InterPro"/>
</dbReference>
<dbReference type="PRINTS" id="PR00725">
    <property type="entry name" value="DADACBPTASE1"/>
</dbReference>
<evidence type="ECO:0000256" key="1">
    <source>
        <dbReference type="ARBA" id="ARBA00007164"/>
    </source>
</evidence>
<evidence type="ECO:0000256" key="6">
    <source>
        <dbReference type="ARBA" id="ARBA00023316"/>
    </source>
</evidence>
<dbReference type="GO" id="GO:0071555">
    <property type="term" value="P:cell wall organization"/>
    <property type="evidence" value="ECO:0007669"/>
    <property type="project" value="UniProtKB-KW"/>
</dbReference>
<evidence type="ECO:0000313" key="12">
    <source>
        <dbReference type="Proteomes" id="UP000094757"/>
    </source>
</evidence>
<dbReference type="InterPro" id="IPR012338">
    <property type="entry name" value="Beta-lactam/transpept-like"/>
</dbReference>
<evidence type="ECO:0000256" key="3">
    <source>
        <dbReference type="ARBA" id="ARBA00022801"/>
    </source>
</evidence>
<dbReference type="Gene3D" id="3.40.710.10">
    <property type="entry name" value="DD-peptidase/beta-lactamase superfamily"/>
    <property type="match status" value="1"/>
</dbReference>
<evidence type="ECO:0000256" key="8">
    <source>
        <dbReference type="PIRSR" id="PIRSR618044-2"/>
    </source>
</evidence>
<organism evidence="11 12">
    <name type="scientific">Dialister pneumosintes</name>
    <dbReference type="NCBI Taxonomy" id="39950"/>
    <lineage>
        <taxon>Bacteria</taxon>
        <taxon>Bacillati</taxon>
        <taxon>Bacillota</taxon>
        <taxon>Negativicutes</taxon>
        <taxon>Veillonellales</taxon>
        <taxon>Veillonellaceae</taxon>
        <taxon>Dialister</taxon>
    </lineage>
</organism>
<evidence type="ECO:0000256" key="2">
    <source>
        <dbReference type="ARBA" id="ARBA00022729"/>
    </source>
</evidence>
<dbReference type="AlphaFoldDB" id="A0A1B3WE75"/>
<reference evidence="12" key="1">
    <citation type="submission" date="2016-08" db="EMBL/GenBank/DDBJ databases">
        <authorList>
            <person name="Holder M.E."/>
            <person name="Ajami N.J."/>
            <person name="Petrosino J.F."/>
        </authorList>
    </citation>
    <scope>NUCLEOTIDE SEQUENCE [LARGE SCALE GENOMIC DNA]</scope>
    <source>
        <strain evidence="12">F0677</strain>
    </source>
</reference>
<dbReference type="Proteomes" id="UP000094757">
    <property type="component" value="Chromosome"/>
</dbReference>
<feature type="active site" description="Acyl-ester intermediate" evidence="7">
    <location>
        <position position="70"/>
    </location>
</feature>
<evidence type="ECO:0000256" key="4">
    <source>
        <dbReference type="ARBA" id="ARBA00022960"/>
    </source>
</evidence>
<keyword evidence="2" id="KW-0732">Signal</keyword>
<keyword evidence="6" id="KW-0961">Cell wall biogenesis/degradation</keyword>
<dbReference type="InterPro" id="IPR001967">
    <property type="entry name" value="Peptidase_S11_N"/>
</dbReference>
<comment type="similarity">
    <text evidence="1 9">Belongs to the peptidase S11 family.</text>
</comment>
<evidence type="ECO:0000259" key="10">
    <source>
        <dbReference type="Pfam" id="PF00768"/>
    </source>
</evidence>
<dbReference type="GO" id="GO:0009002">
    <property type="term" value="F:serine-type D-Ala-D-Ala carboxypeptidase activity"/>
    <property type="evidence" value="ECO:0007669"/>
    <property type="project" value="InterPro"/>
</dbReference>
<evidence type="ECO:0000256" key="5">
    <source>
        <dbReference type="ARBA" id="ARBA00022984"/>
    </source>
</evidence>
<evidence type="ECO:0000256" key="7">
    <source>
        <dbReference type="PIRSR" id="PIRSR618044-1"/>
    </source>
</evidence>
<feature type="binding site" evidence="8">
    <location>
        <position position="234"/>
    </location>
    <ligand>
        <name>substrate</name>
    </ligand>
</feature>
<dbReference type="Pfam" id="PF00768">
    <property type="entry name" value="Peptidase_S11"/>
    <property type="match status" value="1"/>
</dbReference>
<dbReference type="GO" id="GO:0009252">
    <property type="term" value="P:peptidoglycan biosynthetic process"/>
    <property type="evidence" value="ECO:0007669"/>
    <property type="project" value="UniProtKB-KW"/>
</dbReference>
<keyword evidence="3" id="KW-0378">Hydrolase</keyword>
<dbReference type="PANTHER" id="PTHR21581:SF6">
    <property type="entry name" value="TRAFFICKING PROTEIN PARTICLE COMPLEX SUBUNIT 12"/>
    <property type="match status" value="1"/>
</dbReference>
<proteinExistence type="inferred from homology"/>
<sequence length="317" mass="35174">MKKVIVYISGVVFFLSICLGIAVYVTPPPPTPPDIIKPPPIQGASAALLWTNKNKIIAEKNGDSAIYPASTTKILTCIIALEEGHTLLKKEANISSFSIKQDGTLLGISPDNPIILEQLLYGMMLVSGNDAASAVAETVGGEYHRFIQMMNEKANIIGCTNSHFSNASGLTDPTHYSTAVDMTKIAAYAMNNQMFRDIVSKKIYNMTYVDGTVQLIKNRNEFLDSKYYGANGIKTGMTEAAGECLVASAERNGQLLIMSVYNDEARWQDVQKWLNYGFSIIEQEEKYQKELAEEPRIYKWINQLLGKELYEEKTSTL</sequence>
<keyword evidence="5" id="KW-0573">Peptidoglycan synthesis</keyword>
<protein>
    <submittedName>
        <fullName evidence="11">Methylenetetrahydrofolate reductase</fullName>
    </submittedName>
</protein>
<dbReference type="EMBL" id="CP017037">
    <property type="protein sequence ID" value="AOH39259.1"/>
    <property type="molecule type" value="Genomic_DNA"/>
</dbReference>
<dbReference type="KEGG" id="dpn:BCB69_04370"/>
<dbReference type="RefSeq" id="WP_069177122.1">
    <property type="nucleotide sequence ID" value="NZ_CP017037.1"/>
</dbReference>
<keyword evidence="4" id="KW-0133">Cell shape</keyword>
<dbReference type="PANTHER" id="PTHR21581">
    <property type="entry name" value="D-ALANYL-D-ALANINE CARBOXYPEPTIDASE"/>
    <property type="match status" value="1"/>
</dbReference>
<evidence type="ECO:0000313" key="11">
    <source>
        <dbReference type="EMBL" id="AOH39259.1"/>
    </source>
</evidence>
<dbReference type="STRING" id="39950.BCB69_04370"/>
<gene>
    <name evidence="11" type="ORF">BCB69_04370</name>
</gene>
<dbReference type="InterPro" id="IPR018044">
    <property type="entry name" value="Peptidase_S11"/>
</dbReference>
<dbReference type="SUPFAM" id="SSF56601">
    <property type="entry name" value="beta-lactamase/transpeptidase-like"/>
    <property type="match status" value="1"/>
</dbReference>
<feature type="domain" description="Peptidase S11 D-alanyl-D-alanine carboxypeptidase A N-terminal" evidence="10">
    <location>
        <begin position="37"/>
        <end position="263"/>
    </location>
</feature>
<feature type="active site" description="Proton acceptor" evidence="7">
    <location>
        <position position="73"/>
    </location>
</feature>
<feature type="active site" evidence="7">
    <location>
        <position position="127"/>
    </location>
</feature>
<dbReference type="GO" id="GO:0008360">
    <property type="term" value="P:regulation of cell shape"/>
    <property type="evidence" value="ECO:0007669"/>
    <property type="project" value="UniProtKB-KW"/>
</dbReference>
<accession>A0A1B3WE75</accession>